<protein>
    <submittedName>
        <fullName evidence="1">Uncharacterized protein</fullName>
    </submittedName>
</protein>
<dbReference type="EMBL" id="JTDE01001896">
    <property type="protein sequence ID" value="KAF7258179.1"/>
    <property type="molecule type" value="Genomic_DNA"/>
</dbReference>
<evidence type="ECO:0000313" key="1">
    <source>
        <dbReference type="EMBL" id="KAF7258179.1"/>
    </source>
</evidence>
<reference evidence="1" key="1">
    <citation type="submission" date="2019-07" db="EMBL/GenBank/DDBJ databases">
        <title>Annotation for the trematode Paragonimus miyazaki's.</title>
        <authorList>
            <person name="Choi Y.-J."/>
        </authorList>
    </citation>
    <scope>NUCLEOTIDE SEQUENCE</scope>
    <source>
        <strain evidence="1">Japan</strain>
    </source>
</reference>
<dbReference type="OrthoDB" id="6253489at2759"/>
<dbReference type="Proteomes" id="UP000822476">
    <property type="component" value="Unassembled WGS sequence"/>
</dbReference>
<comment type="caution">
    <text evidence="1">The sequence shown here is derived from an EMBL/GenBank/DDBJ whole genome shotgun (WGS) entry which is preliminary data.</text>
</comment>
<dbReference type="AlphaFoldDB" id="A0A8S9YT48"/>
<evidence type="ECO:0000313" key="2">
    <source>
        <dbReference type="Proteomes" id="UP000822476"/>
    </source>
</evidence>
<keyword evidence="2" id="KW-1185">Reference proteome</keyword>
<sequence>MIPEVESVDWSNVSLKRIARQSTGVVGEVTSTMPSLEINRPQVVEFNFTIPSGTFIDPFIIFSCYKITVPEAQCTVVNVEVSAGVNLVVTGLSYNYPSDFSTNQPNNGKASFSKVDSSGPNAALPSANKLLARVTVNMADFLGSANGTVVPFRAKYKFGTYQANVLRDLSVKRTGLENRVFTMTTKITLARMFSKFVSPGFF</sequence>
<organism evidence="1 2">
    <name type="scientific">Paragonimus skrjabini miyazakii</name>
    <dbReference type="NCBI Taxonomy" id="59628"/>
    <lineage>
        <taxon>Eukaryota</taxon>
        <taxon>Metazoa</taxon>
        <taxon>Spiralia</taxon>
        <taxon>Lophotrochozoa</taxon>
        <taxon>Platyhelminthes</taxon>
        <taxon>Trematoda</taxon>
        <taxon>Digenea</taxon>
        <taxon>Plagiorchiida</taxon>
        <taxon>Troglotremata</taxon>
        <taxon>Troglotrematidae</taxon>
        <taxon>Paragonimus</taxon>
    </lineage>
</organism>
<proteinExistence type="predicted"/>
<gene>
    <name evidence="1" type="ORF">EG68_04763</name>
</gene>
<name>A0A8S9YT48_9TREM</name>
<accession>A0A8S9YT48</accession>